<dbReference type="InterPro" id="IPR002314">
    <property type="entry name" value="aa-tRNA-synt_IIb"/>
</dbReference>
<dbReference type="EC" id="6.1.1.11" evidence="6"/>
<comment type="caution">
    <text evidence="11">The sequence shown here is derived from an EMBL/GenBank/DDBJ whole genome shotgun (WGS) entry which is preliminary data.</text>
</comment>
<keyword evidence="1 6" id="KW-0436">Ligase</keyword>
<dbReference type="GO" id="GO:0016260">
    <property type="term" value="P:selenocysteine biosynthetic process"/>
    <property type="evidence" value="ECO:0007669"/>
    <property type="project" value="UniProtKB-UniRule"/>
</dbReference>
<keyword evidence="4 6" id="KW-0648">Protein biosynthesis</keyword>
<dbReference type="PANTHER" id="PTHR11778">
    <property type="entry name" value="SERYL-TRNA SYNTHETASE"/>
    <property type="match status" value="1"/>
</dbReference>
<proteinExistence type="inferred from homology"/>
<evidence type="ECO:0000256" key="2">
    <source>
        <dbReference type="ARBA" id="ARBA00022741"/>
    </source>
</evidence>
<keyword evidence="6" id="KW-0963">Cytoplasm</keyword>
<evidence type="ECO:0000256" key="8">
    <source>
        <dbReference type="PIRSR" id="PIRSR001529-2"/>
    </source>
</evidence>
<feature type="binding site" evidence="6 7">
    <location>
        <position position="272"/>
    </location>
    <ligand>
        <name>L-serine</name>
        <dbReference type="ChEBI" id="CHEBI:33384"/>
    </ligand>
</feature>
<comment type="subunit">
    <text evidence="6">Homodimer. The tRNA molecule binds across the dimer.</text>
</comment>
<dbReference type="Gene3D" id="1.10.287.40">
    <property type="entry name" value="Serine-tRNA synthetase, tRNA binding domain"/>
    <property type="match status" value="1"/>
</dbReference>
<feature type="binding site" evidence="8">
    <location>
        <begin position="265"/>
        <end position="268"/>
    </location>
    <ligand>
        <name>ATP</name>
        <dbReference type="ChEBI" id="CHEBI:30616"/>
    </ligand>
</feature>
<dbReference type="SUPFAM" id="SSF46589">
    <property type="entry name" value="tRNA-binding arm"/>
    <property type="match status" value="1"/>
</dbReference>
<comment type="pathway">
    <text evidence="6">Aminoacyl-tRNA biosynthesis; selenocysteinyl-tRNA(Sec) biosynthesis; L-seryl-tRNA(Sec) from L-serine and tRNA(Sec): step 1/1.</text>
</comment>
<comment type="similarity">
    <text evidence="6">Belongs to the class-II aminoacyl-tRNA synthetase family. Type-1 seryl-tRNA synthetase subfamily.</text>
</comment>
<reference evidence="12" key="1">
    <citation type="submission" date="2017-09" db="EMBL/GenBank/DDBJ databases">
        <title>Depth-based differentiation of microbial function through sediment-hosted aquifers and enrichment of novel symbionts in the deep terrestrial subsurface.</title>
        <authorList>
            <person name="Probst A.J."/>
            <person name="Ladd B."/>
            <person name="Jarett J.K."/>
            <person name="Geller-Mcgrath D.E."/>
            <person name="Sieber C.M.K."/>
            <person name="Emerson J.B."/>
            <person name="Anantharaman K."/>
            <person name="Thomas B.C."/>
            <person name="Malmstrom R."/>
            <person name="Stieglmeier M."/>
            <person name="Klingl A."/>
            <person name="Woyke T."/>
            <person name="Ryan C.M."/>
            <person name="Banfield J.F."/>
        </authorList>
    </citation>
    <scope>NUCLEOTIDE SEQUENCE [LARGE SCALE GENOMIC DNA]</scope>
</reference>
<comment type="subcellular location">
    <subcellularLocation>
        <location evidence="6">Cytoplasm</location>
    </subcellularLocation>
</comment>
<accession>A0A2M8L4B9</accession>
<dbReference type="UniPathway" id="UPA00906">
    <property type="reaction ID" value="UER00895"/>
</dbReference>
<evidence type="ECO:0000256" key="5">
    <source>
        <dbReference type="ARBA" id="ARBA00023146"/>
    </source>
</evidence>
<dbReference type="GO" id="GO:0006434">
    <property type="term" value="P:seryl-tRNA aminoacylation"/>
    <property type="evidence" value="ECO:0007669"/>
    <property type="project" value="UniProtKB-UniRule"/>
</dbReference>
<evidence type="ECO:0000256" key="1">
    <source>
        <dbReference type="ARBA" id="ARBA00022598"/>
    </source>
</evidence>
<keyword evidence="2 6" id="KW-0547">Nucleotide-binding</keyword>
<dbReference type="EMBL" id="PFEK01000009">
    <property type="protein sequence ID" value="PJE67773.1"/>
    <property type="molecule type" value="Genomic_DNA"/>
</dbReference>
<feature type="domain" description="Aminoacyl-transfer RNA synthetases class-II family profile" evidence="10">
    <location>
        <begin position="164"/>
        <end position="395"/>
    </location>
</feature>
<dbReference type="GO" id="GO:0005524">
    <property type="term" value="F:ATP binding"/>
    <property type="evidence" value="ECO:0007669"/>
    <property type="project" value="UniProtKB-UniRule"/>
</dbReference>
<comment type="catalytic activity">
    <reaction evidence="6">
        <text>tRNA(Ser) + L-serine + ATP = L-seryl-tRNA(Ser) + AMP + diphosphate + H(+)</text>
        <dbReference type="Rhea" id="RHEA:12292"/>
        <dbReference type="Rhea" id="RHEA-COMP:9669"/>
        <dbReference type="Rhea" id="RHEA-COMP:9703"/>
        <dbReference type="ChEBI" id="CHEBI:15378"/>
        <dbReference type="ChEBI" id="CHEBI:30616"/>
        <dbReference type="ChEBI" id="CHEBI:33019"/>
        <dbReference type="ChEBI" id="CHEBI:33384"/>
        <dbReference type="ChEBI" id="CHEBI:78442"/>
        <dbReference type="ChEBI" id="CHEBI:78533"/>
        <dbReference type="ChEBI" id="CHEBI:456215"/>
        <dbReference type="EC" id="6.1.1.11"/>
    </reaction>
</comment>
<comment type="catalytic activity">
    <reaction evidence="6">
        <text>tRNA(Sec) + L-serine + ATP = L-seryl-tRNA(Sec) + AMP + diphosphate + H(+)</text>
        <dbReference type="Rhea" id="RHEA:42580"/>
        <dbReference type="Rhea" id="RHEA-COMP:9742"/>
        <dbReference type="Rhea" id="RHEA-COMP:10128"/>
        <dbReference type="ChEBI" id="CHEBI:15378"/>
        <dbReference type="ChEBI" id="CHEBI:30616"/>
        <dbReference type="ChEBI" id="CHEBI:33019"/>
        <dbReference type="ChEBI" id="CHEBI:33384"/>
        <dbReference type="ChEBI" id="CHEBI:78442"/>
        <dbReference type="ChEBI" id="CHEBI:78533"/>
        <dbReference type="ChEBI" id="CHEBI:456215"/>
        <dbReference type="EC" id="6.1.1.11"/>
    </reaction>
</comment>
<dbReference type="Gene3D" id="3.30.930.10">
    <property type="entry name" value="Bira Bifunctional Protein, Domain 2"/>
    <property type="match status" value="1"/>
</dbReference>
<dbReference type="PIRSF" id="PIRSF001529">
    <property type="entry name" value="Ser-tRNA-synth_IIa"/>
    <property type="match status" value="1"/>
</dbReference>
<protein>
    <recommendedName>
        <fullName evidence="6">Serine--tRNA ligase</fullName>
        <ecNumber evidence="6">6.1.1.11</ecNumber>
    </recommendedName>
    <alternativeName>
        <fullName evidence="6">Seryl-tRNA synthetase</fullName>
        <shortName evidence="6">SerRS</shortName>
    </alternativeName>
    <alternativeName>
        <fullName evidence="6">Seryl-tRNA(Ser/Sec) synthetase</fullName>
    </alternativeName>
</protein>
<dbReference type="HAMAP" id="MF_00176">
    <property type="entry name" value="Ser_tRNA_synth_type1"/>
    <property type="match status" value="1"/>
</dbReference>
<feature type="binding site" evidence="7">
    <location>
        <position position="249"/>
    </location>
    <ligand>
        <name>L-serine</name>
        <dbReference type="ChEBI" id="CHEBI:33384"/>
    </ligand>
</feature>
<feature type="binding site" evidence="6 8">
    <location>
        <begin position="249"/>
        <end position="251"/>
    </location>
    <ligand>
        <name>ATP</name>
        <dbReference type="ChEBI" id="CHEBI:30616"/>
    </ligand>
</feature>
<dbReference type="InterPro" id="IPR006195">
    <property type="entry name" value="aa-tRNA-synth_II"/>
</dbReference>
<feature type="binding site" evidence="7">
    <location>
        <position position="368"/>
    </location>
    <ligand>
        <name>L-serine</name>
        <dbReference type="ChEBI" id="CHEBI:33384"/>
    </ligand>
</feature>
<feature type="coiled-coil region" evidence="9">
    <location>
        <begin position="31"/>
        <end position="58"/>
    </location>
</feature>
<keyword evidence="9" id="KW-0175">Coiled coil</keyword>
<evidence type="ECO:0000256" key="4">
    <source>
        <dbReference type="ARBA" id="ARBA00022917"/>
    </source>
</evidence>
<dbReference type="GO" id="GO:0005737">
    <property type="term" value="C:cytoplasm"/>
    <property type="evidence" value="ECO:0007669"/>
    <property type="project" value="UniProtKB-SubCell"/>
</dbReference>
<sequence length="417" mass="48021">MLDINFIRSNPEKVKKGVSDKGYDPAIVERVLKVDETRRQLISEIEKYRQERNKLGKDDIEQGKKIKEMLRRLEPDLKAVEEEFKNLLFEIPNLPAEDVPIGKDESGNKIVKTWGKPKKFDFEPKDHLGLGEILDVIDVKRAGKVSGTRFGYLKNEAAILEFALINFAFDILTKEGFIPVIPPEFIKKESMRGMGYLEHGGEEEMYVFEKDNLVLVGTAEQAIGPMHMDEILEHKELPKRYVGLSSGFRREAGSYGKDTRGIFRVHQFHKVEMFSFTKPEDGDKEHEYFLKLEEKLVQALEIPYQITKMCTGDLGHPTARKYDIECWFPSEKKYRETHSTSNCTDYQARRLNIKYKDGKETDFVHTLNGTAFAIGRMILAILENYQQKDGSVLIPKVLQKYTCLAARRAGFKKISPK</sequence>
<dbReference type="InterPro" id="IPR015866">
    <property type="entry name" value="Ser-tRNA-synth_1_N"/>
</dbReference>
<dbReference type="NCBIfam" id="TIGR00414">
    <property type="entry name" value="serS"/>
    <property type="match status" value="1"/>
</dbReference>
<evidence type="ECO:0000259" key="10">
    <source>
        <dbReference type="PROSITE" id="PS50862"/>
    </source>
</evidence>
<feature type="binding site" evidence="6">
    <location>
        <begin position="218"/>
        <end position="220"/>
    </location>
    <ligand>
        <name>L-serine</name>
        <dbReference type="ChEBI" id="CHEBI:33384"/>
    </ligand>
</feature>
<feature type="binding site" evidence="6">
    <location>
        <position position="370"/>
    </location>
    <ligand>
        <name>L-serine</name>
        <dbReference type="ChEBI" id="CHEBI:33384"/>
    </ligand>
</feature>
<feature type="binding site" evidence="6">
    <location>
        <position position="265"/>
    </location>
    <ligand>
        <name>ATP</name>
        <dbReference type="ChEBI" id="CHEBI:30616"/>
    </ligand>
</feature>
<feature type="site" description="Important for serine binding" evidence="7">
    <location>
        <position position="370"/>
    </location>
</feature>
<dbReference type="Proteomes" id="UP000231474">
    <property type="component" value="Unassembled WGS sequence"/>
</dbReference>
<organism evidence="11 12">
    <name type="scientific">Candidatus Shapirobacteria bacterium CG10_big_fil_rev_8_21_14_0_10_40_9</name>
    <dbReference type="NCBI Taxonomy" id="1974888"/>
    <lineage>
        <taxon>Bacteria</taxon>
        <taxon>Candidatus Shapironibacteriota</taxon>
    </lineage>
</organism>
<keyword evidence="3 6" id="KW-0067">ATP-binding</keyword>
<dbReference type="Pfam" id="PF00587">
    <property type="entry name" value="tRNA-synt_2b"/>
    <property type="match status" value="1"/>
</dbReference>
<comment type="domain">
    <text evidence="6">Consists of two distinct domains, a catalytic core and a N-terminal extension that is involved in tRNA binding.</text>
</comment>
<dbReference type="AlphaFoldDB" id="A0A2M8L4B9"/>
<feature type="binding site" evidence="7">
    <location>
        <position position="218"/>
    </location>
    <ligand>
        <name>L-serine</name>
        <dbReference type="ChEBI" id="CHEBI:33384"/>
    </ligand>
</feature>
<feature type="binding site" evidence="6 8">
    <location>
        <begin position="336"/>
        <end position="339"/>
    </location>
    <ligand>
        <name>ATP</name>
        <dbReference type="ChEBI" id="CHEBI:30616"/>
    </ligand>
</feature>
<dbReference type="GO" id="GO:0004828">
    <property type="term" value="F:serine-tRNA ligase activity"/>
    <property type="evidence" value="ECO:0007669"/>
    <property type="project" value="UniProtKB-UniRule"/>
</dbReference>
<evidence type="ECO:0000256" key="7">
    <source>
        <dbReference type="PIRSR" id="PIRSR001529-1"/>
    </source>
</evidence>
<dbReference type="Pfam" id="PF02403">
    <property type="entry name" value="Seryl_tRNA_N"/>
    <property type="match status" value="1"/>
</dbReference>
<dbReference type="PRINTS" id="PR00981">
    <property type="entry name" value="TRNASYNTHSER"/>
</dbReference>
<gene>
    <name evidence="6" type="primary">serS</name>
    <name evidence="11" type="ORF">COU95_00515</name>
</gene>
<dbReference type="PROSITE" id="PS50862">
    <property type="entry name" value="AA_TRNA_LIGASE_II"/>
    <property type="match status" value="1"/>
</dbReference>
<evidence type="ECO:0000256" key="3">
    <source>
        <dbReference type="ARBA" id="ARBA00022840"/>
    </source>
</evidence>
<evidence type="ECO:0000256" key="9">
    <source>
        <dbReference type="SAM" id="Coils"/>
    </source>
</evidence>
<evidence type="ECO:0000313" key="12">
    <source>
        <dbReference type="Proteomes" id="UP000231474"/>
    </source>
</evidence>
<dbReference type="SUPFAM" id="SSF55681">
    <property type="entry name" value="Class II aaRS and biotin synthetases"/>
    <property type="match status" value="1"/>
</dbReference>
<keyword evidence="5 6" id="KW-0030">Aminoacyl-tRNA synthetase</keyword>
<dbReference type="InterPro" id="IPR045864">
    <property type="entry name" value="aa-tRNA-synth_II/BPL/LPL"/>
</dbReference>
<dbReference type="InterPro" id="IPR002317">
    <property type="entry name" value="Ser-tRNA-ligase_type_1"/>
</dbReference>
<dbReference type="InterPro" id="IPR010978">
    <property type="entry name" value="tRNA-bd_arm"/>
</dbReference>
<evidence type="ECO:0000256" key="6">
    <source>
        <dbReference type="HAMAP-Rule" id="MF_00176"/>
    </source>
</evidence>
<dbReference type="InterPro" id="IPR042103">
    <property type="entry name" value="SerRS_1_N_sf"/>
</dbReference>
<evidence type="ECO:0000313" key="11">
    <source>
        <dbReference type="EMBL" id="PJE67773.1"/>
    </source>
</evidence>
<name>A0A2M8L4B9_9BACT</name>
<dbReference type="CDD" id="cd00770">
    <property type="entry name" value="SerRS_core"/>
    <property type="match status" value="1"/>
</dbReference>
<dbReference type="InterPro" id="IPR033729">
    <property type="entry name" value="SerRS_core"/>
</dbReference>
<comment type="function">
    <text evidence="6">Catalyzes the attachment of serine to tRNA(Ser). Is also able to aminoacylate tRNA(Sec) with serine, to form the misacylated tRNA L-seryl-tRNA(Sec), which will be further converted into selenocysteinyl-tRNA(Sec).</text>
</comment>